<feature type="transmembrane region" description="Helical" evidence="1">
    <location>
        <begin position="160"/>
        <end position="182"/>
    </location>
</feature>
<sequence length="232" mass="26700">MVLGISVGVTYFSLAYELGYNVDLTLLSIAIVFPLVFNIRGAFRRREKALEHLSRFRSSLKTLYFYVQMGTELTPEDKAKSEALIGNISDLTLLHLKKNPGEAKAVDDAINELHYFILQSEEGIPRRIRDRMFRYLNDLQEGFENLHAINTHRTPKALKAYCLVFIFVFPLIYAPNIVFNIGVSNSDLVIYFIVVVTEFILISLYNIQDQMEYPFDEVGLDDIQLENFGIDR</sequence>
<name>A0ABT1B0T9_9FLAO</name>
<evidence type="ECO:0000313" key="3">
    <source>
        <dbReference type="Proteomes" id="UP001206312"/>
    </source>
</evidence>
<keyword evidence="1" id="KW-0472">Membrane</keyword>
<dbReference type="Proteomes" id="UP001206312">
    <property type="component" value="Unassembled WGS sequence"/>
</dbReference>
<proteinExistence type="predicted"/>
<feature type="transmembrane region" description="Helical" evidence="1">
    <location>
        <begin position="20"/>
        <end position="39"/>
    </location>
</feature>
<dbReference type="EMBL" id="JAMXIB010000010">
    <property type="protein sequence ID" value="MCO5725579.1"/>
    <property type="molecule type" value="Genomic_DNA"/>
</dbReference>
<evidence type="ECO:0000256" key="1">
    <source>
        <dbReference type="SAM" id="Phobius"/>
    </source>
</evidence>
<protein>
    <submittedName>
        <fullName evidence="2">Uncharacterized protein</fullName>
    </submittedName>
</protein>
<gene>
    <name evidence="2" type="ORF">NG653_11985</name>
</gene>
<keyword evidence="3" id="KW-1185">Reference proteome</keyword>
<organism evidence="2 3">
    <name type="scientific">Robiginitalea marina</name>
    <dbReference type="NCBI Taxonomy" id="2954105"/>
    <lineage>
        <taxon>Bacteria</taxon>
        <taxon>Pseudomonadati</taxon>
        <taxon>Bacteroidota</taxon>
        <taxon>Flavobacteriia</taxon>
        <taxon>Flavobacteriales</taxon>
        <taxon>Flavobacteriaceae</taxon>
        <taxon>Robiginitalea</taxon>
    </lineage>
</organism>
<accession>A0ABT1B0T9</accession>
<comment type="caution">
    <text evidence="2">The sequence shown here is derived from an EMBL/GenBank/DDBJ whole genome shotgun (WGS) entry which is preliminary data.</text>
</comment>
<dbReference type="PANTHER" id="PTHR36970:SF1">
    <property type="entry name" value="BESTROPHIN HOMOLOG"/>
    <property type="match status" value="1"/>
</dbReference>
<keyword evidence="1" id="KW-1133">Transmembrane helix</keyword>
<dbReference type="RefSeq" id="WP_252741950.1">
    <property type="nucleotide sequence ID" value="NZ_JAMXIB010000010.1"/>
</dbReference>
<reference evidence="2 3" key="1">
    <citation type="submission" date="2022-06" db="EMBL/GenBank/DDBJ databases">
        <authorList>
            <person name="Xuan X."/>
        </authorList>
    </citation>
    <scope>NUCLEOTIDE SEQUENCE [LARGE SCALE GENOMIC DNA]</scope>
    <source>
        <strain evidence="2 3">2V75</strain>
    </source>
</reference>
<evidence type="ECO:0000313" key="2">
    <source>
        <dbReference type="EMBL" id="MCO5725579.1"/>
    </source>
</evidence>
<keyword evidence="1" id="KW-0812">Transmembrane</keyword>
<feature type="transmembrane region" description="Helical" evidence="1">
    <location>
        <begin position="188"/>
        <end position="207"/>
    </location>
</feature>
<dbReference type="PANTHER" id="PTHR36970">
    <property type="entry name" value="UNNAMED PRODUCT"/>
    <property type="match status" value="1"/>
</dbReference>